<feature type="repeat" description="ANK" evidence="3">
    <location>
        <begin position="235"/>
        <end position="267"/>
    </location>
</feature>
<keyword evidence="7" id="KW-1185">Reference proteome</keyword>
<dbReference type="PANTHER" id="PTHR24123">
    <property type="entry name" value="ANKYRIN REPEAT-CONTAINING"/>
    <property type="match status" value="1"/>
</dbReference>
<feature type="domain" description="MSP" evidence="4">
    <location>
        <begin position="5"/>
        <end position="121"/>
    </location>
</feature>
<reference evidence="6" key="2">
    <citation type="submission" date="2017-02" db="EMBL/GenBank/DDBJ databases">
        <title>Sunflower complete genome.</title>
        <authorList>
            <person name="Langlade N."/>
            <person name="Munos S."/>
        </authorList>
    </citation>
    <scope>NUCLEOTIDE SEQUENCE [LARGE SCALE GENOMIC DNA]</scope>
    <source>
        <tissue evidence="6">Leaves</tissue>
    </source>
</reference>
<dbReference type="PRINTS" id="PR01415">
    <property type="entry name" value="ANKYRIN"/>
</dbReference>
<keyword evidence="2 3" id="KW-0040">ANK repeat</keyword>
<dbReference type="PROSITE" id="PS50088">
    <property type="entry name" value="ANK_REPEAT"/>
    <property type="match status" value="5"/>
</dbReference>
<dbReference type="PANTHER" id="PTHR24123:SF33">
    <property type="entry name" value="PROTEIN HOS4"/>
    <property type="match status" value="1"/>
</dbReference>
<dbReference type="Gene3D" id="1.25.40.20">
    <property type="entry name" value="Ankyrin repeat-containing domain"/>
    <property type="match status" value="3"/>
</dbReference>
<reference evidence="5 7" key="1">
    <citation type="journal article" date="2017" name="Nature">
        <title>The sunflower genome provides insights into oil metabolism, flowering and Asterid evolution.</title>
        <authorList>
            <person name="Badouin H."/>
            <person name="Gouzy J."/>
            <person name="Grassa C.J."/>
            <person name="Murat F."/>
            <person name="Staton S.E."/>
            <person name="Cottret L."/>
            <person name="Lelandais-Briere C."/>
            <person name="Owens G.L."/>
            <person name="Carrere S."/>
            <person name="Mayjonade B."/>
            <person name="Legrand L."/>
            <person name="Gill N."/>
            <person name="Kane N.C."/>
            <person name="Bowers J.E."/>
            <person name="Hubner S."/>
            <person name="Bellec A."/>
            <person name="Berard A."/>
            <person name="Berges H."/>
            <person name="Blanchet N."/>
            <person name="Boniface M.C."/>
            <person name="Brunel D."/>
            <person name="Catrice O."/>
            <person name="Chaidir N."/>
            <person name="Claudel C."/>
            <person name="Donnadieu C."/>
            <person name="Faraut T."/>
            <person name="Fievet G."/>
            <person name="Helmstetter N."/>
            <person name="King M."/>
            <person name="Knapp S.J."/>
            <person name="Lai Z."/>
            <person name="Le Paslier M.C."/>
            <person name="Lippi Y."/>
            <person name="Lorenzon L."/>
            <person name="Mandel J.R."/>
            <person name="Marage G."/>
            <person name="Marchand G."/>
            <person name="Marquand E."/>
            <person name="Bret-Mestries E."/>
            <person name="Morien E."/>
            <person name="Nambeesan S."/>
            <person name="Nguyen T."/>
            <person name="Pegot-Espagnet P."/>
            <person name="Pouilly N."/>
            <person name="Raftis F."/>
            <person name="Sallet E."/>
            <person name="Schiex T."/>
            <person name="Thomas J."/>
            <person name="Vandecasteele C."/>
            <person name="Vares D."/>
            <person name="Vear F."/>
            <person name="Vautrin S."/>
            <person name="Crespi M."/>
            <person name="Mangin B."/>
            <person name="Burke J.M."/>
            <person name="Salse J."/>
            <person name="Munos S."/>
            <person name="Vincourt P."/>
            <person name="Rieseberg L.H."/>
            <person name="Langlade N.B."/>
        </authorList>
    </citation>
    <scope>NUCLEOTIDE SEQUENCE [LARGE SCALE GENOMIC DNA]</scope>
    <source>
        <strain evidence="7">cv. SF193</strain>
        <tissue evidence="5">Leaves</tissue>
    </source>
</reference>
<dbReference type="SUPFAM" id="SSF48403">
    <property type="entry name" value="Ankyrin repeat"/>
    <property type="match status" value="1"/>
</dbReference>
<dbReference type="InParanoid" id="A0A251SMF1"/>
<dbReference type="Proteomes" id="UP000215914">
    <property type="component" value="Chromosome 14"/>
</dbReference>
<dbReference type="EMBL" id="MNCJ02000329">
    <property type="protein sequence ID" value="KAF5771040.1"/>
    <property type="molecule type" value="Genomic_DNA"/>
</dbReference>
<proteinExistence type="predicted"/>
<dbReference type="InterPro" id="IPR000535">
    <property type="entry name" value="MSP_dom"/>
</dbReference>
<dbReference type="AlphaFoldDB" id="A0A251SMF1"/>
<dbReference type="InterPro" id="IPR051165">
    <property type="entry name" value="Multifunctional_ANK_Repeat"/>
</dbReference>
<dbReference type="OrthoDB" id="194358at2759"/>
<accession>A0A251SMF1</accession>
<feature type="repeat" description="ANK" evidence="3">
    <location>
        <begin position="422"/>
        <end position="445"/>
    </location>
</feature>
<feature type="repeat" description="ANK" evidence="3">
    <location>
        <begin position="389"/>
        <end position="421"/>
    </location>
</feature>
<dbReference type="STRING" id="4232.A0A251SMF1"/>
<reference evidence="5" key="3">
    <citation type="submission" date="2020-06" db="EMBL/GenBank/DDBJ databases">
        <title>Helianthus annuus Genome sequencing and assembly Release 2.</title>
        <authorList>
            <person name="Gouzy J."/>
            <person name="Langlade N."/>
            <person name="Munos S."/>
        </authorList>
    </citation>
    <scope>NUCLEOTIDE SEQUENCE</scope>
    <source>
        <tissue evidence="5">Leaves</tissue>
    </source>
</reference>
<feature type="repeat" description="ANK" evidence="3">
    <location>
        <begin position="356"/>
        <end position="388"/>
    </location>
</feature>
<dbReference type="PROSITE" id="PS50202">
    <property type="entry name" value="MSP"/>
    <property type="match status" value="1"/>
</dbReference>
<dbReference type="Gene3D" id="2.60.40.10">
    <property type="entry name" value="Immunoglobulins"/>
    <property type="match status" value="1"/>
</dbReference>
<evidence type="ECO:0000313" key="5">
    <source>
        <dbReference type="EMBL" id="KAF5771040.1"/>
    </source>
</evidence>
<dbReference type="Pfam" id="PF12796">
    <property type="entry name" value="Ank_2"/>
    <property type="match status" value="2"/>
</dbReference>
<gene>
    <name evidence="6" type="ORF">HannXRQ_Chr14g0459391</name>
    <name evidence="5" type="ORF">HanXRQr2_Chr14g0666101</name>
</gene>
<dbReference type="PROSITE" id="PS50297">
    <property type="entry name" value="ANK_REP_REGION"/>
    <property type="match status" value="5"/>
</dbReference>
<organism evidence="6 7">
    <name type="scientific">Helianthus annuus</name>
    <name type="common">Common sunflower</name>
    <dbReference type="NCBI Taxonomy" id="4232"/>
    <lineage>
        <taxon>Eukaryota</taxon>
        <taxon>Viridiplantae</taxon>
        <taxon>Streptophyta</taxon>
        <taxon>Embryophyta</taxon>
        <taxon>Tracheophyta</taxon>
        <taxon>Spermatophyta</taxon>
        <taxon>Magnoliopsida</taxon>
        <taxon>eudicotyledons</taxon>
        <taxon>Gunneridae</taxon>
        <taxon>Pentapetalae</taxon>
        <taxon>asterids</taxon>
        <taxon>campanulids</taxon>
        <taxon>Asterales</taxon>
        <taxon>Asteraceae</taxon>
        <taxon>Asteroideae</taxon>
        <taxon>Heliantheae alliance</taxon>
        <taxon>Heliantheae</taxon>
        <taxon>Helianthus</taxon>
    </lineage>
</organism>
<dbReference type="Pfam" id="PF00635">
    <property type="entry name" value="Motile_Sperm"/>
    <property type="match status" value="1"/>
</dbReference>
<dbReference type="SMR" id="A0A251SMF1"/>
<dbReference type="InterPro" id="IPR002110">
    <property type="entry name" value="Ankyrin_rpt"/>
</dbReference>
<evidence type="ECO:0000256" key="3">
    <source>
        <dbReference type="PROSITE-ProRule" id="PRU00023"/>
    </source>
</evidence>
<protein>
    <submittedName>
        <fullName evidence="5">Major sperm protein (MSP)</fullName>
    </submittedName>
    <submittedName>
        <fullName evidence="6">Putative papD-like, Ankyrin repeat-containing domain protein</fullName>
    </submittedName>
</protein>
<feature type="repeat" description="ANK" evidence="3">
    <location>
        <begin position="268"/>
        <end position="300"/>
    </location>
</feature>
<dbReference type="SMART" id="SM00248">
    <property type="entry name" value="ANK"/>
    <property type="match status" value="6"/>
</dbReference>
<dbReference type="InterPro" id="IPR013783">
    <property type="entry name" value="Ig-like_fold"/>
</dbReference>
<evidence type="ECO:0000256" key="1">
    <source>
        <dbReference type="ARBA" id="ARBA00022737"/>
    </source>
</evidence>
<dbReference type="Gramene" id="mRNA:HanXRQr2_Chr14g0666101">
    <property type="protein sequence ID" value="mRNA:HanXRQr2_Chr14g0666101"/>
    <property type="gene ID" value="HanXRQr2_Chr14g0666101"/>
</dbReference>
<dbReference type="InterPro" id="IPR008962">
    <property type="entry name" value="PapD-like_sf"/>
</dbReference>
<name>A0A251SMF1_HELAN</name>
<evidence type="ECO:0000259" key="4">
    <source>
        <dbReference type="PROSITE" id="PS50202"/>
    </source>
</evidence>
<evidence type="ECO:0000256" key="2">
    <source>
        <dbReference type="ARBA" id="ARBA00023043"/>
    </source>
</evidence>
<evidence type="ECO:0000313" key="6">
    <source>
        <dbReference type="EMBL" id="OTF99692.1"/>
    </source>
</evidence>
<evidence type="ECO:0000313" key="7">
    <source>
        <dbReference type="Proteomes" id="UP000215914"/>
    </source>
</evidence>
<dbReference type="SUPFAM" id="SSF49354">
    <property type="entry name" value="PapD-like"/>
    <property type="match status" value="1"/>
</dbReference>
<dbReference type="EMBL" id="CM007903">
    <property type="protein sequence ID" value="OTF99692.1"/>
    <property type="molecule type" value="Genomic_DNA"/>
</dbReference>
<dbReference type="OMA" id="IDFALGC"/>
<dbReference type="InterPro" id="IPR036770">
    <property type="entry name" value="Ankyrin_rpt-contain_sf"/>
</dbReference>
<keyword evidence="1" id="KW-0677">Repeat</keyword>
<sequence length="445" mass="49239">MDQKLVQVSDHLVRLDFILGTKCRATVRLRSLISTTTIAFKVQTSSPHNFLVNPPSGLIPPLSQTTFQIILKPQPQIPSSYPRSATDRFLIRTIRVGSSDSVNPDTITSWTHDVKLKVAFVGQFLLKHAVSNGDCEAVRSMVKLQRTVLSELSVREAELLYRVANRLDNSVDMVSLLLGAGLKVEGTSLEEVEECRWAEKGWSELHVAVAFDRTDEVSRLIKMGEHWTLECKDRDGRTPLYLAASKGYERCVKVLAGAGANVDARRNDGCTALYRAAMKGNRRMVKVLIDLGADPSIVADDRHRSAIDVARDEGYNEIVETLERGEDVLNAARRGDIVRLESLLERDASVDFRDQYGLTAIHMAAIKGYKDVVMLLVEFGSDLECTDAEGRTPLHMAVVGGCKDTVEVLINRGANLNAKCNRGATPLQVAHKMGYDSITQYLLDS</sequence>
<dbReference type="Pfam" id="PF00023">
    <property type="entry name" value="Ank"/>
    <property type="match status" value="1"/>
</dbReference>